<accession>A0AAV9CBI3</accession>
<feature type="region of interest" description="Disordered" evidence="1">
    <location>
        <begin position="1"/>
        <end position="32"/>
    </location>
</feature>
<reference evidence="2" key="1">
    <citation type="journal article" date="2023" name="Nat. Commun.">
        <title>Diploid and tetraploid genomes of Acorus and the evolution of monocots.</title>
        <authorList>
            <person name="Ma L."/>
            <person name="Liu K.W."/>
            <person name="Li Z."/>
            <person name="Hsiao Y.Y."/>
            <person name="Qi Y."/>
            <person name="Fu T."/>
            <person name="Tang G.D."/>
            <person name="Zhang D."/>
            <person name="Sun W.H."/>
            <person name="Liu D.K."/>
            <person name="Li Y."/>
            <person name="Chen G.Z."/>
            <person name="Liu X.D."/>
            <person name="Liao X.Y."/>
            <person name="Jiang Y.T."/>
            <person name="Yu X."/>
            <person name="Hao Y."/>
            <person name="Huang J."/>
            <person name="Zhao X.W."/>
            <person name="Ke S."/>
            <person name="Chen Y.Y."/>
            <person name="Wu W.L."/>
            <person name="Hsu J.L."/>
            <person name="Lin Y.F."/>
            <person name="Huang M.D."/>
            <person name="Li C.Y."/>
            <person name="Huang L."/>
            <person name="Wang Z.W."/>
            <person name="Zhao X."/>
            <person name="Zhong W.Y."/>
            <person name="Peng D.H."/>
            <person name="Ahmad S."/>
            <person name="Lan S."/>
            <person name="Zhang J.S."/>
            <person name="Tsai W.C."/>
            <person name="Van de Peer Y."/>
            <person name="Liu Z.J."/>
        </authorList>
    </citation>
    <scope>NUCLEOTIDE SEQUENCE</scope>
    <source>
        <strain evidence="2">CP</strain>
    </source>
</reference>
<proteinExistence type="predicted"/>
<dbReference type="EMBL" id="JAUJYO010000020">
    <property type="protein sequence ID" value="KAK1286271.1"/>
    <property type="molecule type" value="Genomic_DNA"/>
</dbReference>
<dbReference type="AlphaFoldDB" id="A0AAV9CBI3"/>
<reference evidence="2" key="2">
    <citation type="submission" date="2023-06" db="EMBL/GenBank/DDBJ databases">
        <authorList>
            <person name="Ma L."/>
            <person name="Liu K.-W."/>
            <person name="Li Z."/>
            <person name="Hsiao Y.-Y."/>
            <person name="Qi Y."/>
            <person name="Fu T."/>
            <person name="Tang G."/>
            <person name="Zhang D."/>
            <person name="Sun W.-H."/>
            <person name="Liu D.-K."/>
            <person name="Li Y."/>
            <person name="Chen G.-Z."/>
            <person name="Liu X.-D."/>
            <person name="Liao X.-Y."/>
            <person name="Jiang Y.-T."/>
            <person name="Yu X."/>
            <person name="Hao Y."/>
            <person name="Huang J."/>
            <person name="Zhao X.-W."/>
            <person name="Ke S."/>
            <person name="Chen Y.-Y."/>
            <person name="Wu W.-L."/>
            <person name="Hsu J.-L."/>
            <person name="Lin Y.-F."/>
            <person name="Huang M.-D."/>
            <person name="Li C.-Y."/>
            <person name="Huang L."/>
            <person name="Wang Z.-W."/>
            <person name="Zhao X."/>
            <person name="Zhong W.-Y."/>
            <person name="Peng D.-H."/>
            <person name="Ahmad S."/>
            <person name="Lan S."/>
            <person name="Zhang J.-S."/>
            <person name="Tsai W.-C."/>
            <person name="Van De Peer Y."/>
            <person name="Liu Z.-J."/>
        </authorList>
    </citation>
    <scope>NUCLEOTIDE SEQUENCE</scope>
    <source>
        <strain evidence="2">CP</strain>
        <tissue evidence="2">Leaves</tissue>
    </source>
</reference>
<gene>
    <name evidence="2" type="ORF">QJS10_CPB20g00880</name>
</gene>
<comment type="caution">
    <text evidence="2">The sequence shown here is derived from an EMBL/GenBank/DDBJ whole genome shotgun (WGS) entry which is preliminary data.</text>
</comment>
<sequence>MLHPTSRDHHHLASTPPPPAATSPSTTPCGDPLRHHLLLRPAAFAWSDGRRRSVFGVLHDMLQSILRFKLL</sequence>
<dbReference type="Proteomes" id="UP001180020">
    <property type="component" value="Unassembled WGS sequence"/>
</dbReference>
<name>A0AAV9CBI3_ACOCL</name>
<protein>
    <submittedName>
        <fullName evidence="2">Uncharacterized protein</fullName>
    </submittedName>
</protein>
<organism evidence="2 3">
    <name type="scientific">Acorus calamus</name>
    <name type="common">Sweet flag</name>
    <dbReference type="NCBI Taxonomy" id="4465"/>
    <lineage>
        <taxon>Eukaryota</taxon>
        <taxon>Viridiplantae</taxon>
        <taxon>Streptophyta</taxon>
        <taxon>Embryophyta</taxon>
        <taxon>Tracheophyta</taxon>
        <taxon>Spermatophyta</taxon>
        <taxon>Magnoliopsida</taxon>
        <taxon>Liliopsida</taxon>
        <taxon>Acoraceae</taxon>
        <taxon>Acorus</taxon>
    </lineage>
</organism>
<evidence type="ECO:0000313" key="2">
    <source>
        <dbReference type="EMBL" id="KAK1286271.1"/>
    </source>
</evidence>
<evidence type="ECO:0000256" key="1">
    <source>
        <dbReference type="SAM" id="MobiDB-lite"/>
    </source>
</evidence>
<evidence type="ECO:0000313" key="3">
    <source>
        <dbReference type="Proteomes" id="UP001180020"/>
    </source>
</evidence>
<keyword evidence="3" id="KW-1185">Reference proteome</keyword>